<gene>
    <name evidence="2" type="ORF">BST83_15040</name>
</gene>
<dbReference type="Proteomes" id="UP000239522">
    <property type="component" value="Unassembled WGS sequence"/>
</dbReference>
<name>A0A2S7L051_9FLAO</name>
<evidence type="ECO:0000313" key="3">
    <source>
        <dbReference type="Proteomes" id="UP000239522"/>
    </source>
</evidence>
<feature type="transmembrane region" description="Helical" evidence="1">
    <location>
        <begin position="7"/>
        <end position="23"/>
    </location>
</feature>
<organism evidence="2 3">
    <name type="scientific">Polaribacter filamentus</name>
    <dbReference type="NCBI Taxonomy" id="53483"/>
    <lineage>
        <taxon>Bacteria</taxon>
        <taxon>Pseudomonadati</taxon>
        <taxon>Bacteroidota</taxon>
        <taxon>Flavobacteriia</taxon>
        <taxon>Flavobacteriales</taxon>
        <taxon>Flavobacteriaceae</taxon>
    </lineage>
</organism>
<keyword evidence="1" id="KW-1133">Transmembrane helix</keyword>
<sequence length="76" mass="9008">MKLFKQIYWLINPLLIVVFMLITENFFEIDEIVISTSIAVILAYILSPRVKVVEKQHGAEEQIKWLLFKKVFINKI</sequence>
<evidence type="ECO:0000256" key="1">
    <source>
        <dbReference type="SAM" id="Phobius"/>
    </source>
</evidence>
<evidence type="ECO:0000313" key="2">
    <source>
        <dbReference type="EMBL" id="PQB08295.1"/>
    </source>
</evidence>
<dbReference type="AlphaFoldDB" id="A0A2S7L051"/>
<keyword evidence="3" id="KW-1185">Reference proteome</keyword>
<dbReference type="RefSeq" id="WP_104810497.1">
    <property type="nucleotide sequence ID" value="NZ_MQUA01000013.1"/>
</dbReference>
<accession>A0A2S7L051</accession>
<proteinExistence type="predicted"/>
<dbReference type="EMBL" id="MQUA01000013">
    <property type="protein sequence ID" value="PQB08295.1"/>
    <property type="molecule type" value="Genomic_DNA"/>
</dbReference>
<protein>
    <submittedName>
        <fullName evidence="2">Uncharacterized protein</fullName>
    </submittedName>
</protein>
<comment type="caution">
    <text evidence="2">The sequence shown here is derived from an EMBL/GenBank/DDBJ whole genome shotgun (WGS) entry which is preliminary data.</text>
</comment>
<keyword evidence="1" id="KW-0472">Membrane</keyword>
<feature type="transmembrane region" description="Helical" evidence="1">
    <location>
        <begin position="29"/>
        <end position="46"/>
    </location>
</feature>
<keyword evidence="1" id="KW-0812">Transmembrane</keyword>
<dbReference type="OrthoDB" id="1203191at2"/>
<reference evidence="2 3" key="1">
    <citation type="submission" date="2016-11" db="EMBL/GenBank/DDBJ databases">
        <title>Trade-off between light-utilization and light-protection in marine flavobacteria.</title>
        <authorList>
            <person name="Kumagai Y."/>
        </authorList>
    </citation>
    <scope>NUCLEOTIDE SEQUENCE [LARGE SCALE GENOMIC DNA]</scope>
    <source>
        <strain evidence="2 3">ATCC 700397</strain>
    </source>
</reference>